<comment type="caution">
    <text evidence="2">The sequence shown here is derived from an EMBL/GenBank/DDBJ whole genome shotgun (WGS) entry which is preliminary data.</text>
</comment>
<evidence type="ECO:0000313" key="3">
    <source>
        <dbReference type="Proteomes" id="UP001049176"/>
    </source>
</evidence>
<proteinExistence type="predicted"/>
<evidence type="ECO:0008006" key="4">
    <source>
        <dbReference type="Google" id="ProtNLM"/>
    </source>
</evidence>
<dbReference type="GeneID" id="66070922"/>
<dbReference type="SUPFAM" id="SSF52047">
    <property type="entry name" value="RNI-like"/>
    <property type="match status" value="1"/>
</dbReference>
<gene>
    <name evidence="2" type="ORF">E1B28_001846</name>
</gene>
<protein>
    <recommendedName>
        <fullName evidence="4">F-box domain-containing protein</fullName>
    </recommendedName>
</protein>
<dbReference type="KEGG" id="more:E1B28_001846"/>
<sequence>MDNMGNLCVELILYLIRWLDSKDLKNIRLVNKNFSDTTEHAFWSTQTVRIIMREESLEPGIRKFEDFRNNIVSAGKIQRLKITSSVKDTEAAVRLLEAGLPEALCTLQGLRAIRWKVTSDDLPWIQGAILQSLASLPLVTKLFLYTNREEKQLPPISFDLFRNGKLEELSVSARFADRKHYISSLSKLLVQNPNIALLHLHAHNHEDQIPLRFKDLFSTSFPQPLQLKSLSVHGSWLIEFPHVITHLQSLSSLEIFDCQRNNDSDFWGTLQTQKVHIRHISTSRIHDELLDYLSSFSGLKTLRISVPSVLFHETAGRLAQRLYGQVLSKHRSTLRNVVIHPFLTSRTWYIGSWNMNAFDNCSQLRSLRVRIHEENIFESSDLETHVVAVLVRRVSALPALRTLRLEPQYLFHSHGYARSMTRSREGTALVENILQNMKLALTELPRMKVVHMKPYAHAEPARYLLEMVHLGEVRLRSENPTESTGSSLASTTEASTDVAV</sequence>
<keyword evidence="3" id="KW-1185">Reference proteome</keyword>
<accession>A0A9P8AFM0</accession>
<dbReference type="AlphaFoldDB" id="A0A9P8AFM0"/>
<dbReference type="OrthoDB" id="3541472at2759"/>
<organism evidence="2 3">
    <name type="scientific">Marasmius oreades</name>
    <name type="common">fairy-ring Marasmius</name>
    <dbReference type="NCBI Taxonomy" id="181124"/>
    <lineage>
        <taxon>Eukaryota</taxon>
        <taxon>Fungi</taxon>
        <taxon>Dikarya</taxon>
        <taxon>Basidiomycota</taxon>
        <taxon>Agaricomycotina</taxon>
        <taxon>Agaricomycetes</taxon>
        <taxon>Agaricomycetidae</taxon>
        <taxon>Agaricales</taxon>
        <taxon>Marasmiineae</taxon>
        <taxon>Marasmiaceae</taxon>
        <taxon>Marasmius</taxon>
    </lineage>
</organism>
<dbReference type="Gene3D" id="3.80.10.10">
    <property type="entry name" value="Ribonuclease Inhibitor"/>
    <property type="match status" value="1"/>
</dbReference>
<evidence type="ECO:0000313" key="2">
    <source>
        <dbReference type="EMBL" id="KAG7100061.1"/>
    </source>
</evidence>
<dbReference type="InterPro" id="IPR032675">
    <property type="entry name" value="LRR_dom_sf"/>
</dbReference>
<evidence type="ECO:0000256" key="1">
    <source>
        <dbReference type="SAM" id="MobiDB-lite"/>
    </source>
</evidence>
<dbReference type="RefSeq" id="XP_043016531.1">
    <property type="nucleotide sequence ID" value="XM_043147817.1"/>
</dbReference>
<reference evidence="2" key="1">
    <citation type="journal article" date="2021" name="Genome Biol. Evol.">
        <title>The assembled and annotated genome of the fairy-ring fungus Marasmius oreades.</title>
        <authorList>
            <person name="Hiltunen M."/>
            <person name="Ament-Velasquez S.L."/>
            <person name="Johannesson H."/>
        </authorList>
    </citation>
    <scope>NUCLEOTIDE SEQUENCE</scope>
    <source>
        <strain evidence="2">03SP1</strain>
    </source>
</reference>
<dbReference type="EMBL" id="CM032181">
    <property type="protein sequence ID" value="KAG7100061.1"/>
    <property type="molecule type" value="Genomic_DNA"/>
</dbReference>
<dbReference type="Proteomes" id="UP001049176">
    <property type="component" value="Chromosome 1"/>
</dbReference>
<feature type="compositionally biased region" description="Polar residues" evidence="1">
    <location>
        <begin position="480"/>
        <end position="500"/>
    </location>
</feature>
<name>A0A9P8AFM0_9AGAR</name>
<feature type="region of interest" description="Disordered" evidence="1">
    <location>
        <begin position="476"/>
        <end position="500"/>
    </location>
</feature>